<keyword evidence="1 9" id="KW-0479">Metal-binding</keyword>
<evidence type="ECO:0000256" key="6">
    <source>
        <dbReference type="ARBA" id="ARBA00023274"/>
    </source>
</evidence>
<gene>
    <name evidence="9" type="primary">rpsZ</name>
    <name evidence="9" type="synonym">rpsN</name>
    <name evidence="10" type="ORF">COX44_00195</name>
</gene>
<proteinExistence type="inferred from homology"/>
<dbReference type="InterPro" id="IPR018271">
    <property type="entry name" value="Ribosomal_uS14_CS"/>
</dbReference>
<sequence length="61" mass="7271">MATKALIAKAKRKPKFKSRVIRRCWRCGRRRGFMRKFGICRICFRELAERGEIPGIKKSSW</sequence>
<evidence type="ECO:0000256" key="8">
    <source>
        <dbReference type="ARBA" id="ARBA00060857"/>
    </source>
</evidence>
<comment type="cofactor">
    <cofactor evidence="9">
        <name>Zn(2+)</name>
        <dbReference type="ChEBI" id="CHEBI:29105"/>
    </cofactor>
    <text evidence="9">Binds 1 zinc ion per subunit.</text>
</comment>
<evidence type="ECO:0000256" key="4">
    <source>
        <dbReference type="ARBA" id="ARBA00022884"/>
    </source>
</evidence>
<protein>
    <recommendedName>
        <fullName evidence="7 9">Small ribosomal subunit protein uS14</fullName>
    </recommendedName>
</protein>
<reference evidence="10 11" key="1">
    <citation type="submission" date="2017-09" db="EMBL/GenBank/DDBJ databases">
        <title>Depth-based differentiation of microbial function through sediment-hosted aquifers and enrichment of novel symbionts in the deep terrestrial subsurface.</title>
        <authorList>
            <person name="Probst A.J."/>
            <person name="Ladd B."/>
            <person name="Jarett J.K."/>
            <person name="Geller-Mcgrath D.E."/>
            <person name="Sieber C.M."/>
            <person name="Emerson J.B."/>
            <person name="Anantharaman K."/>
            <person name="Thomas B.C."/>
            <person name="Malmstrom R."/>
            <person name="Stieglmeier M."/>
            <person name="Klingl A."/>
            <person name="Woyke T."/>
            <person name="Ryan C.M."/>
            <person name="Banfield J.F."/>
        </authorList>
    </citation>
    <scope>NUCLEOTIDE SEQUENCE [LARGE SCALE GENOMIC DNA]</scope>
    <source>
        <strain evidence="10">CG23_combo_of_CG06-09_8_20_14_all_37_13</strain>
    </source>
</reference>
<evidence type="ECO:0000256" key="3">
    <source>
        <dbReference type="ARBA" id="ARBA00022833"/>
    </source>
</evidence>
<dbReference type="InterPro" id="IPR001209">
    <property type="entry name" value="Ribosomal_uS14"/>
</dbReference>
<feature type="binding site" evidence="9">
    <location>
        <position position="40"/>
    </location>
    <ligand>
        <name>Zn(2+)</name>
        <dbReference type="ChEBI" id="CHEBI:29105"/>
    </ligand>
</feature>
<feature type="binding site" evidence="9">
    <location>
        <position position="27"/>
    </location>
    <ligand>
        <name>Zn(2+)</name>
        <dbReference type="ChEBI" id="CHEBI:29105"/>
    </ligand>
</feature>
<dbReference type="AlphaFoldDB" id="A0A2G9YDR9"/>
<dbReference type="GO" id="GO:0019843">
    <property type="term" value="F:rRNA binding"/>
    <property type="evidence" value="ECO:0007669"/>
    <property type="project" value="UniProtKB-UniRule"/>
</dbReference>
<dbReference type="Gene3D" id="4.10.830.10">
    <property type="entry name" value="30s Ribosomal Protein S14, Chain N"/>
    <property type="match status" value="1"/>
</dbReference>
<comment type="similarity">
    <text evidence="8 9">Belongs to the universal ribosomal protein uS14 family. Zinc-binding uS14 subfamily.</text>
</comment>
<evidence type="ECO:0000256" key="2">
    <source>
        <dbReference type="ARBA" id="ARBA00022730"/>
    </source>
</evidence>
<dbReference type="SUPFAM" id="SSF57716">
    <property type="entry name" value="Glucocorticoid receptor-like (DNA-binding domain)"/>
    <property type="match status" value="1"/>
</dbReference>
<evidence type="ECO:0000313" key="11">
    <source>
        <dbReference type="Proteomes" id="UP000231480"/>
    </source>
</evidence>
<comment type="function">
    <text evidence="9">Binds 16S rRNA, required for the assembly of 30S particles and may also be responsible for determining the conformation of the 16S rRNA at the A site.</text>
</comment>
<feature type="binding site" evidence="9">
    <location>
        <position position="24"/>
    </location>
    <ligand>
        <name>Zn(2+)</name>
        <dbReference type="ChEBI" id="CHEBI:29105"/>
    </ligand>
</feature>
<dbReference type="EMBL" id="PCRH01000006">
    <property type="protein sequence ID" value="PIP17375.1"/>
    <property type="molecule type" value="Genomic_DNA"/>
</dbReference>
<dbReference type="InterPro" id="IPR043140">
    <property type="entry name" value="Ribosomal_uS14_sf"/>
</dbReference>
<dbReference type="GO" id="GO:0006412">
    <property type="term" value="P:translation"/>
    <property type="evidence" value="ECO:0007669"/>
    <property type="project" value="UniProtKB-UniRule"/>
</dbReference>
<dbReference type="GO" id="GO:0003735">
    <property type="term" value="F:structural constituent of ribosome"/>
    <property type="evidence" value="ECO:0007669"/>
    <property type="project" value="InterPro"/>
</dbReference>
<evidence type="ECO:0000256" key="9">
    <source>
        <dbReference type="HAMAP-Rule" id="MF_01364"/>
    </source>
</evidence>
<dbReference type="NCBIfam" id="NF005974">
    <property type="entry name" value="PRK08061.1"/>
    <property type="match status" value="1"/>
</dbReference>
<comment type="subunit">
    <text evidence="9">Part of the 30S ribosomal subunit. Contacts proteins S3 and S10.</text>
</comment>
<dbReference type="GO" id="GO:0005737">
    <property type="term" value="C:cytoplasm"/>
    <property type="evidence" value="ECO:0007669"/>
    <property type="project" value="UniProtKB-ARBA"/>
</dbReference>
<feature type="binding site" evidence="9">
    <location>
        <position position="43"/>
    </location>
    <ligand>
        <name>Zn(2+)</name>
        <dbReference type="ChEBI" id="CHEBI:29105"/>
    </ligand>
</feature>
<dbReference type="GO" id="GO:0008270">
    <property type="term" value="F:zinc ion binding"/>
    <property type="evidence" value="ECO:0007669"/>
    <property type="project" value="UniProtKB-UniRule"/>
</dbReference>
<evidence type="ECO:0000256" key="7">
    <source>
        <dbReference type="ARBA" id="ARBA00035167"/>
    </source>
</evidence>
<name>A0A2G9YDR9_9BACT</name>
<evidence type="ECO:0000313" key="10">
    <source>
        <dbReference type="EMBL" id="PIP17375.1"/>
    </source>
</evidence>
<evidence type="ECO:0000256" key="1">
    <source>
        <dbReference type="ARBA" id="ARBA00022723"/>
    </source>
</evidence>
<evidence type="ECO:0000256" key="5">
    <source>
        <dbReference type="ARBA" id="ARBA00022980"/>
    </source>
</evidence>
<dbReference type="PANTHER" id="PTHR19836:SF19">
    <property type="entry name" value="SMALL RIBOSOMAL SUBUNIT PROTEIN US14M"/>
    <property type="match status" value="1"/>
</dbReference>
<organism evidence="10 11">
    <name type="scientific">Candidatus Portnoybacteria bacterium CG23_combo_of_CG06-09_8_20_14_all_37_13</name>
    <dbReference type="NCBI Taxonomy" id="1974819"/>
    <lineage>
        <taxon>Bacteria</taxon>
        <taxon>Candidatus Portnoyibacteriota</taxon>
    </lineage>
</organism>
<dbReference type="InterPro" id="IPR023053">
    <property type="entry name" value="Ribosomal_uS14_bact"/>
</dbReference>
<dbReference type="HAMAP" id="MF_01364_B">
    <property type="entry name" value="Ribosomal_uS14_2_B"/>
    <property type="match status" value="1"/>
</dbReference>
<dbReference type="FunFam" id="4.10.830.10:FF:000001">
    <property type="entry name" value="30S ribosomal protein S14 type Z"/>
    <property type="match status" value="1"/>
</dbReference>
<keyword evidence="6 9" id="KW-0687">Ribonucleoprotein</keyword>
<accession>A0A2G9YDR9</accession>
<keyword evidence="3 9" id="KW-0862">Zinc</keyword>
<dbReference type="PANTHER" id="PTHR19836">
    <property type="entry name" value="30S RIBOSOMAL PROTEIN S14"/>
    <property type="match status" value="1"/>
</dbReference>
<dbReference type="Proteomes" id="UP000231480">
    <property type="component" value="Unassembled WGS sequence"/>
</dbReference>
<keyword evidence="2 9" id="KW-0699">rRNA-binding</keyword>
<dbReference type="GO" id="GO:0015935">
    <property type="term" value="C:small ribosomal subunit"/>
    <property type="evidence" value="ECO:0007669"/>
    <property type="project" value="TreeGrafter"/>
</dbReference>
<keyword evidence="5 9" id="KW-0689">Ribosomal protein</keyword>
<keyword evidence="4 9" id="KW-0694">RNA-binding</keyword>
<dbReference type="Pfam" id="PF00253">
    <property type="entry name" value="Ribosomal_S14"/>
    <property type="match status" value="1"/>
</dbReference>
<dbReference type="PROSITE" id="PS00527">
    <property type="entry name" value="RIBOSOMAL_S14"/>
    <property type="match status" value="1"/>
</dbReference>
<comment type="caution">
    <text evidence="10">The sequence shown here is derived from an EMBL/GenBank/DDBJ whole genome shotgun (WGS) entry which is preliminary data.</text>
</comment>